<feature type="region of interest" description="Disordered" evidence="1">
    <location>
        <begin position="280"/>
        <end position="324"/>
    </location>
</feature>
<evidence type="ECO:0000313" key="3">
    <source>
        <dbReference type="Proteomes" id="UP000244005"/>
    </source>
</evidence>
<feature type="compositionally biased region" description="Basic and acidic residues" evidence="1">
    <location>
        <begin position="280"/>
        <end position="296"/>
    </location>
</feature>
<evidence type="ECO:0000313" key="2">
    <source>
        <dbReference type="EMBL" id="PTQ31476.1"/>
    </source>
</evidence>
<dbReference type="AlphaFoldDB" id="A0A2R6WC88"/>
<dbReference type="Proteomes" id="UP000244005">
    <property type="component" value="Unassembled WGS sequence"/>
</dbReference>
<keyword evidence="3" id="KW-1185">Reference proteome</keyword>
<evidence type="ECO:0000256" key="1">
    <source>
        <dbReference type="SAM" id="MobiDB-lite"/>
    </source>
</evidence>
<feature type="compositionally biased region" description="Low complexity" evidence="1">
    <location>
        <begin position="46"/>
        <end position="63"/>
    </location>
</feature>
<protein>
    <submittedName>
        <fullName evidence="2">Uncharacterized protein</fullName>
    </submittedName>
</protein>
<accession>A0A2R6WC88</accession>
<dbReference type="EMBL" id="KZ772783">
    <property type="protein sequence ID" value="PTQ31476.1"/>
    <property type="molecule type" value="Genomic_DNA"/>
</dbReference>
<reference evidence="3" key="1">
    <citation type="journal article" date="2017" name="Cell">
        <title>Insights into land plant evolution garnered from the Marchantia polymorpha genome.</title>
        <authorList>
            <person name="Bowman J.L."/>
            <person name="Kohchi T."/>
            <person name="Yamato K.T."/>
            <person name="Jenkins J."/>
            <person name="Shu S."/>
            <person name="Ishizaki K."/>
            <person name="Yamaoka S."/>
            <person name="Nishihama R."/>
            <person name="Nakamura Y."/>
            <person name="Berger F."/>
            <person name="Adam C."/>
            <person name="Aki S.S."/>
            <person name="Althoff F."/>
            <person name="Araki T."/>
            <person name="Arteaga-Vazquez M.A."/>
            <person name="Balasubrmanian S."/>
            <person name="Barry K."/>
            <person name="Bauer D."/>
            <person name="Boehm C.R."/>
            <person name="Briginshaw L."/>
            <person name="Caballero-Perez J."/>
            <person name="Catarino B."/>
            <person name="Chen F."/>
            <person name="Chiyoda S."/>
            <person name="Chovatia M."/>
            <person name="Davies K.M."/>
            <person name="Delmans M."/>
            <person name="Demura T."/>
            <person name="Dierschke T."/>
            <person name="Dolan L."/>
            <person name="Dorantes-Acosta A.E."/>
            <person name="Eklund D.M."/>
            <person name="Florent S.N."/>
            <person name="Flores-Sandoval E."/>
            <person name="Fujiyama A."/>
            <person name="Fukuzawa H."/>
            <person name="Galik B."/>
            <person name="Grimanelli D."/>
            <person name="Grimwood J."/>
            <person name="Grossniklaus U."/>
            <person name="Hamada T."/>
            <person name="Haseloff J."/>
            <person name="Hetherington A.J."/>
            <person name="Higo A."/>
            <person name="Hirakawa Y."/>
            <person name="Hundley H.N."/>
            <person name="Ikeda Y."/>
            <person name="Inoue K."/>
            <person name="Inoue S.I."/>
            <person name="Ishida S."/>
            <person name="Jia Q."/>
            <person name="Kakita M."/>
            <person name="Kanazawa T."/>
            <person name="Kawai Y."/>
            <person name="Kawashima T."/>
            <person name="Kennedy M."/>
            <person name="Kinose K."/>
            <person name="Kinoshita T."/>
            <person name="Kohara Y."/>
            <person name="Koide E."/>
            <person name="Komatsu K."/>
            <person name="Kopischke S."/>
            <person name="Kubo M."/>
            <person name="Kyozuka J."/>
            <person name="Lagercrantz U."/>
            <person name="Lin S.S."/>
            <person name="Lindquist E."/>
            <person name="Lipzen A.M."/>
            <person name="Lu C.W."/>
            <person name="De Luna E."/>
            <person name="Martienssen R.A."/>
            <person name="Minamino N."/>
            <person name="Mizutani M."/>
            <person name="Mizutani M."/>
            <person name="Mochizuki N."/>
            <person name="Monte I."/>
            <person name="Mosher R."/>
            <person name="Nagasaki H."/>
            <person name="Nakagami H."/>
            <person name="Naramoto S."/>
            <person name="Nishitani K."/>
            <person name="Ohtani M."/>
            <person name="Okamoto T."/>
            <person name="Okumura M."/>
            <person name="Phillips J."/>
            <person name="Pollak B."/>
            <person name="Reinders A."/>
            <person name="Rovekamp M."/>
            <person name="Sano R."/>
            <person name="Sawa S."/>
            <person name="Schmid M.W."/>
            <person name="Shirakawa M."/>
            <person name="Solano R."/>
            <person name="Spunde A."/>
            <person name="Suetsugu N."/>
            <person name="Sugano S."/>
            <person name="Sugiyama A."/>
            <person name="Sun R."/>
            <person name="Suzuki Y."/>
            <person name="Takenaka M."/>
            <person name="Takezawa D."/>
            <person name="Tomogane H."/>
            <person name="Tsuzuki M."/>
            <person name="Ueda T."/>
            <person name="Umeda M."/>
            <person name="Ward J.M."/>
            <person name="Watanabe Y."/>
            <person name="Yazaki K."/>
            <person name="Yokoyama R."/>
            <person name="Yoshitake Y."/>
            <person name="Yotsui I."/>
            <person name="Zachgo S."/>
            <person name="Schmutz J."/>
        </authorList>
    </citation>
    <scope>NUCLEOTIDE SEQUENCE [LARGE SCALE GENOMIC DNA]</scope>
    <source>
        <strain evidence="3">Tak-1</strain>
    </source>
</reference>
<sequence length="324" mass="35315">MIEIANGTILLTSSASPGSRRFAYTVGSHFRPYISVQYKEPRRRGSSLSLARPPSSSQSPLPSKARQSVRRSCAEFSADVVHRPHPPGPCPRRTSHGSRVCEISEQFPARHESPNRRSGAPLLRAGRGLIALRSSGHVHRAGKKSFPPVEIIIGQTGKDLPSPSPTPGVRLAHTPGTQYISTAAEHALDRNRRKQTSCRSIHPSIHLSIGAGSGSGSVAERKDRAERTANAKFLRSWEPFLQQQGRSPRTQQSCSRAAQSITIRRRSRSCCCCCCCEERRPDGEEGGRRIKGKDVLPEGSARAAAKPSGPLMQARGRKNVQSQK</sequence>
<proteinExistence type="predicted"/>
<name>A0A2R6WC88_MARPO</name>
<feature type="region of interest" description="Disordered" evidence="1">
    <location>
        <begin position="44"/>
        <end position="69"/>
    </location>
</feature>
<organism evidence="2 3">
    <name type="scientific">Marchantia polymorpha</name>
    <name type="common">Common liverwort</name>
    <name type="synonym">Marchantia aquatica</name>
    <dbReference type="NCBI Taxonomy" id="3197"/>
    <lineage>
        <taxon>Eukaryota</taxon>
        <taxon>Viridiplantae</taxon>
        <taxon>Streptophyta</taxon>
        <taxon>Embryophyta</taxon>
        <taxon>Marchantiophyta</taxon>
        <taxon>Marchantiopsida</taxon>
        <taxon>Marchantiidae</taxon>
        <taxon>Marchantiales</taxon>
        <taxon>Marchantiaceae</taxon>
        <taxon>Marchantia</taxon>
    </lineage>
</organism>
<gene>
    <name evidence="2" type="ORF">MARPO_0111s0034</name>
</gene>